<evidence type="ECO:0000259" key="1">
    <source>
        <dbReference type="Pfam" id="PF07969"/>
    </source>
</evidence>
<dbReference type="AlphaFoldDB" id="A6UWZ7"/>
<dbReference type="InterPro" id="IPR012027">
    <property type="entry name" value="Formylmethanofuran_DH_asu"/>
</dbReference>
<dbReference type="RefSeq" id="WP_011974151.1">
    <property type="nucleotide sequence ID" value="NC_009635.1"/>
</dbReference>
<dbReference type="PANTHER" id="PTHR11647:SF1">
    <property type="entry name" value="COLLAPSIN RESPONSE MEDIATOR PROTEIN"/>
    <property type="match status" value="1"/>
</dbReference>
<dbReference type="STRING" id="419665.Maeo_1443"/>
<protein>
    <submittedName>
        <fullName evidence="2">Amidohydrolase 3</fullName>
    </submittedName>
</protein>
<accession>A6UWZ7</accession>
<gene>
    <name evidence="2" type="ordered locus">Maeo_1443</name>
</gene>
<dbReference type="GO" id="GO:0016810">
    <property type="term" value="F:hydrolase activity, acting on carbon-nitrogen (but not peptide) bonds"/>
    <property type="evidence" value="ECO:0007669"/>
    <property type="project" value="InterPro"/>
</dbReference>
<dbReference type="eggNOG" id="arCOG04461">
    <property type="taxonomic scope" value="Archaea"/>
</dbReference>
<evidence type="ECO:0000313" key="3">
    <source>
        <dbReference type="Proteomes" id="UP000001106"/>
    </source>
</evidence>
<dbReference type="PIRSF" id="PIRSF006453">
    <property type="entry name" value="FwdA"/>
    <property type="match status" value="1"/>
</dbReference>
<dbReference type="SUPFAM" id="SSF51338">
    <property type="entry name" value="Composite domain of metallo-dependent hydrolases"/>
    <property type="match status" value="2"/>
</dbReference>
<dbReference type="InterPro" id="IPR011059">
    <property type="entry name" value="Metal-dep_hydrolase_composite"/>
</dbReference>
<sequence>MELIIKNGYVYDPKNGIDGEVKDIMVKDGIIVDKVSKDATVIDAKNMVVMPGGVDHHTHIAGTKVCTGRMLRPEDIRKNPDPMVLFEHQDRVMGVKRGGGGHSLMSTWTTGYRYAQMGYTTAFDPAFAPSGAKHVHEEFERMPLLDNGCMFLSSNNWMILKYIHDGELDKAAAYVSWLLDQTKAYAIKLVNPGGVEAWSWGQNIENGQDPVPYFNLSPNEIISGLTDVNEMLNMPHAVHLHGNNLGSPGSYETFMDNAKAALRSQVNTVSERDTSVHATHVQFYTYGGESMKDIDSRAEDVAKFINSNPITIDVGFLTLDETTTMTGDGPMEYHLYAITNRKWANNDIGIECGSGITPFHYKGKNLVNAIQWAAGLELALLIDDPWKALFGTDHPNAGPFIRYPDVISWLMSSKERQRIIDEKLNKKVKSRTIIESLDREYSLYDIATVTRAANAKVLGLKEKGHLGLGAEADIAIYELDPENDKLNDAPTIKKAFTKTKYTIKDGEVVVKDGKIVNSTNMGKTYVTESKFNDKEVYSSMLEDVERLFKRYYAMQMSTYYTGYEYVPHRKVIKAGNDLGGGQ</sequence>
<name>A6UWZ7_META3</name>
<evidence type="ECO:0000313" key="2">
    <source>
        <dbReference type="EMBL" id="ABR57019.1"/>
    </source>
</evidence>
<reference evidence="2" key="1">
    <citation type="submission" date="2007-06" db="EMBL/GenBank/DDBJ databases">
        <title>Complete sequence of Methanococcus aeolicus Nankai-3.</title>
        <authorList>
            <consortium name="US DOE Joint Genome Institute"/>
            <person name="Copeland A."/>
            <person name="Lucas S."/>
            <person name="Lapidus A."/>
            <person name="Barry K."/>
            <person name="Glavina del Rio T."/>
            <person name="Dalin E."/>
            <person name="Tice H."/>
            <person name="Pitluck S."/>
            <person name="Chain P."/>
            <person name="Malfatti S."/>
            <person name="Shin M."/>
            <person name="Vergez L."/>
            <person name="Schmutz J."/>
            <person name="Larimer F."/>
            <person name="Land M."/>
            <person name="Hauser L."/>
            <person name="Kyrpides N."/>
            <person name="Lykidis A."/>
            <person name="Sieprawska-Lupa M."/>
            <person name="Whitman W.B."/>
            <person name="Richardson P."/>
        </authorList>
    </citation>
    <scope>NUCLEOTIDE SEQUENCE [LARGE SCALE GENOMIC DNA]</scope>
    <source>
        <strain evidence="2">Nankai-3</strain>
    </source>
</reference>
<keyword evidence="3" id="KW-1185">Reference proteome</keyword>
<dbReference type="Pfam" id="PF07969">
    <property type="entry name" value="Amidohydro_3"/>
    <property type="match status" value="1"/>
</dbReference>
<dbReference type="Proteomes" id="UP000001106">
    <property type="component" value="Chromosome"/>
</dbReference>
<proteinExistence type="predicted"/>
<dbReference type="EMBL" id="CP000743">
    <property type="protein sequence ID" value="ABR57019.1"/>
    <property type="molecule type" value="Genomic_DNA"/>
</dbReference>
<dbReference type="SUPFAM" id="SSF51556">
    <property type="entry name" value="Metallo-dependent hydrolases"/>
    <property type="match status" value="1"/>
</dbReference>
<dbReference type="NCBIfam" id="TIGR03121">
    <property type="entry name" value="one_C_dehyd_A"/>
    <property type="match status" value="1"/>
</dbReference>
<feature type="domain" description="Amidohydrolase 3" evidence="1">
    <location>
        <begin position="41"/>
        <end position="510"/>
    </location>
</feature>
<dbReference type="OrthoDB" id="8791at2157"/>
<dbReference type="InterPro" id="IPR013108">
    <property type="entry name" value="Amidohydro_3"/>
</dbReference>
<dbReference type="Gene3D" id="2.30.40.10">
    <property type="entry name" value="Urease, subunit C, domain 1"/>
    <property type="match status" value="2"/>
</dbReference>
<dbReference type="HOGENOM" id="CLU_035587_0_0_2"/>
<dbReference type="PANTHER" id="PTHR11647">
    <property type="entry name" value="HYDRANTOINASE/DIHYDROPYRIMIDINASE FAMILY MEMBER"/>
    <property type="match status" value="1"/>
</dbReference>
<organism evidence="2 3">
    <name type="scientific">Methanococcus aeolicus (strain ATCC BAA-1280 / DSM 17508 / OCM 812 / Nankai-3)</name>
    <dbReference type="NCBI Taxonomy" id="419665"/>
    <lineage>
        <taxon>Archaea</taxon>
        <taxon>Methanobacteriati</taxon>
        <taxon>Methanobacteriota</taxon>
        <taxon>Methanomada group</taxon>
        <taxon>Methanococci</taxon>
        <taxon>Methanococcales</taxon>
        <taxon>Methanococcaceae</taxon>
        <taxon>Methanococcus</taxon>
    </lineage>
</organism>
<dbReference type="GeneID" id="5327086"/>
<dbReference type="KEGG" id="mae:Maeo_1443"/>
<dbReference type="InterPro" id="IPR032466">
    <property type="entry name" value="Metal_Hydrolase"/>
</dbReference>
<dbReference type="InterPro" id="IPR050378">
    <property type="entry name" value="Metallo-dep_Hydrolases_sf"/>
</dbReference>